<dbReference type="InterPro" id="IPR036291">
    <property type="entry name" value="NAD(P)-bd_dom_sf"/>
</dbReference>
<dbReference type="AlphaFoldDB" id="A0A540VEY2"/>
<evidence type="ECO:0000313" key="3">
    <source>
        <dbReference type="Proteomes" id="UP000317371"/>
    </source>
</evidence>
<keyword evidence="3" id="KW-1185">Reference proteome</keyword>
<feature type="domain" description="NAD-dependent epimerase/dehydratase" evidence="1">
    <location>
        <begin position="30"/>
        <end position="196"/>
    </location>
</feature>
<dbReference type="Proteomes" id="UP000317371">
    <property type="component" value="Unassembled WGS sequence"/>
</dbReference>
<dbReference type="Pfam" id="PF01370">
    <property type="entry name" value="Epimerase"/>
    <property type="match status" value="1"/>
</dbReference>
<dbReference type="OrthoDB" id="9785845at2"/>
<dbReference type="InParanoid" id="A0A540VEY2"/>
<dbReference type="InterPro" id="IPR001509">
    <property type="entry name" value="Epimerase_deHydtase"/>
</dbReference>
<reference evidence="2 3" key="1">
    <citation type="submission" date="2019-06" db="EMBL/GenBank/DDBJ databases">
        <title>Genome sequence of Litorilinea aerophila BAA-2444.</title>
        <authorList>
            <person name="Maclea K.S."/>
            <person name="Maurais E.G."/>
            <person name="Iannazzi L.C."/>
        </authorList>
    </citation>
    <scope>NUCLEOTIDE SEQUENCE [LARGE SCALE GENOMIC DNA]</scope>
    <source>
        <strain evidence="2 3">ATCC BAA-2444</strain>
    </source>
</reference>
<accession>A0A540VEY2</accession>
<comment type="caution">
    <text evidence="2">The sequence shown here is derived from an EMBL/GenBank/DDBJ whole genome shotgun (WGS) entry which is preliminary data.</text>
</comment>
<dbReference type="SUPFAM" id="SSF51735">
    <property type="entry name" value="NAD(P)-binding Rossmann-fold domains"/>
    <property type="match status" value="1"/>
</dbReference>
<evidence type="ECO:0000313" key="2">
    <source>
        <dbReference type="EMBL" id="TQE95315.1"/>
    </source>
</evidence>
<gene>
    <name evidence="2" type="ORF">FKZ61_12885</name>
</gene>
<evidence type="ECO:0000259" key="1">
    <source>
        <dbReference type="Pfam" id="PF01370"/>
    </source>
</evidence>
<dbReference type="Gene3D" id="3.40.50.720">
    <property type="entry name" value="NAD(P)-binding Rossmann-like Domain"/>
    <property type="match status" value="1"/>
</dbReference>
<organism evidence="2 3">
    <name type="scientific">Litorilinea aerophila</name>
    <dbReference type="NCBI Taxonomy" id="1204385"/>
    <lineage>
        <taxon>Bacteria</taxon>
        <taxon>Bacillati</taxon>
        <taxon>Chloroflexota</taxon>
        <taxon>Caldilineae</taxon>
        <taxon>Caldilineales</taxon>
        <taxon>Caldilineaceae</taxon>
        <taxon>Litorilinea</taxon>
    </lineage>
</organism>
<sequence length="338" mass="37078">MRSEEELEDRLSEPTPLVLEALRSLDSDLLILGVGGKMGPTLARMAARALATIGSPHRVIGVARFSQPGLREKLETWGIHTIPCDLLDREAVGRLPESRNLIFMAGQKFGTSGNPDLTWAMNVGVPLHVCERYGTGRVVVFSTGNVYPLTRVVEGGAVETDPPEPVGEYASSCLGRERIFEYFARTRGLQVAIMRLNYAIDLRYGVLLDIALRVRAGQPVDVSMGAANVIWQGDANAWALALLPHCSVPPFVLNVTGPETVSIRRLAERFGALFGVRPSFVGQEAETALLSNAARAHQLFGYPRVSLQQMVEWTAAWVAENGVTWNKPTHFETRDGRF</sequence>
<dbReference type="EMBL" id="VIGC01000015">
    <property type="protein sequence ID" value="TQE95315.1"/>
    <property type="molecule type" value="Genomic_DNA"/>
</dbReference>
<proteinExistence type="predicted"/>
<name>A0A540VEY2_9CHLR</name>
<dbReference type="RefSeq" id="WP_141610593.1">
    <property type="nucleotide sequence ID" value="NZ_VIGC02000015.1"/>
</dbReference>
<protein>
    <submittedName>
        <fullName evidence="2">NAD(P)-dependent oxidoreductase</fullName>
    </submittedName>
</protein>